<keyword evidence="4 7" id="KW-1133">Transmembrane helix</keyword>
<evidence type="ECO:0000313" key="8">
    <source>
        <dbReference type="EMBL" id="QDT00173.1"/>
    </source>
</evidence>
<evidence type="ECO:0000256" key="5">
    <source>
        <dbReference type="ARBA" id="ARBA00023136"/>
    </source>
</evidence>
<feature type="compositionally biased region" description="Acidic residues" evidence="6">
    <location>
        <begin position="133"/>
        <end position="142"/>
    </location>
</feature>
<dbReference type="Pfam" id="PF03626">
    <property type="entry name" value="COX4_pro"/>
    <property type="match status" value="1"/>
</dbReference>
<feature type="compositionally biased region" description="Basic and acidic residues" evidence="6">
    <location>
        <begin position="149"/>
        <end position="158"/>
    </location>
</feature>
<dbReference type="Proteomes" id="UP000319852">
    <property type="component" value="Chromosome"/>
</dbReference>
<dbReference type="RefSeq" id="WP_145061485.1">
    <property type="nucleotide sequence ID" value="NZ_CP036263.1"/>
</dbReference>
<feature type="transmembrane region" description="Helical" evidence="7">
    <location>
        <begin position="59"/>
        <end position="79"/>
    </location>
</feature>
<keyword evidence="2" id="KW-1003">Cell membrane</keyword>
<dbReference type="InterPro" id="IPR005171">
    <property type="entry name" value="Cyt_c_oxidase_su4_prok"/>
</dbReference>
<dbReference type="KEGG" id="amob:HG15A2_35080"/>
<dbReference type="OrthoDB" id="288216at2"/>
<keyword evidence="3 7" id="KW-0812">Transmembrane</keyword>
<organism evidence="8 9">
    <name type="scientific">Adhaeretor mobilis</name>
    <dbReference type="NCBI Taxonomy" id="1930276"/>
    <lineage>
        <taxon>Bacteria</taxon>
        <taxon>Pseudomonadati</taxon>
        <taxon>Planctomycetota</taxon>
        <taxon>Planctomycetia</taxon>
        <taxon>Pirellulales</taxon>
        <taxon>Lacipirellulaceae</taxon>
        <taxon>Adhaeretor</taxon>
    </lineage>
</organism>
<evidence type="ECO:0000256" key="4">
    <source>
        <dbReference type="ARBA" id="ARBA00022989"/>
    </source>
</evidence>
<evidence type="ECO:0000256" key="3">
    <source>
        <dbReference type="ARBA" id="ARBA00022692"/>
    </source>
</evidence>
<feature type="region of interest" description="Disordered" evidence="6">
    <location>
        <begin position="131"/>
        <end position="158"/>
    </location>
</feature>
<sequence>MTDTHAIDTSNSAHDDEHHGGSISTYIAVAIALVFLTACSYWTYTPFWPFGDNVAIKRLWMMAVSCTKAMLVIMFFMHLKWEANWKWVLTVPASIMSMLLVLSLIPDVGRRFQHASHERMIYAAERPALEDTRQDEEMDLEEPLIQLHSPDEKTPVNH</sequence>
<dbReference type="GO" id="GO:0005886">
    <property type="term" value="C:plasma membrane"/>
    <property type="evidence" value="ECO:0007669"/>
    <property type="project" value="UniProtKB-SubCell"/>
</dbReference>
<evidence type="ECO:0000256" key="1">
    <source>
        <dbReference type="ARBA" id="ARBA00004651"/>
    </source>
</evidence>
<gene>
    <name evidence="8" type="ORF">HG15A2_35080</name>
</gene>
<comment type="subcellular location">
    <subcellularLocation>
        <location evidence="1">Cell membrane</location>
        <topology evidence="1">Multi-pass membrane protein</topology>
    </subcellularLocation>
</comment>
<reference evidence="8 9" key="1">
    <citation type="submission" date="2019-02" db="EMBL/GenBank/DDBJ databases">
        <title>Deep-cultivation of Planctomycetes and their phenomic and genomic characterization uncovers novel biology.</title>
        <authorList>
            <person name="Wiegand S."/>
            <person name="Jogler M."/>
            <person name="Boedeker C."/>
            <person name="Pinto D."/>
            <person name="Vollmers J."/>
            <person name="Rivas-Marin E."/>
            <person name="Kohn T."/>
            <person name="Peeters S.H."/>
            <person name="Heuer A."/>
            <person name="Rast P."/>
            <person name="Oberbeckmann S."/>
            <person name="Bunk B."/>
            <person name="Jeske O."/>
            <person name="Meyerdierks A."/>
            <person name="Storesund J.E."/>
            <person name="Kallscheuer N."/>
            <person name="Luecker S."/>
            <person name="Lage O.M."/>
            <person name="Pohl T."/>
            <person name="Merkel B.J."/>
            <person name="Hornburger P."/>
            <person name="Mueller R.-W."/>
            <person name="Bruemmer F."/>
            <person name="Labrenz M."/>
            <person name="Spormann A.M."/>
            <person name="Op den Camp H."/>
            <person name="Overmann J."/>
            <person name="Amann R."/>
            <person name="Jetten M.S.M."/>
            <person name="Mascher T."/>
            <person name="Medema M.H."/>
            <person name="Devos D.P."/>
            <person name="Kaster A.-K."/>
            <person name="Ovreas L."/>
            <person name="Rohde M."/>
            <person name="Galperin M.Y."/>
            <person name="Jogler C."/>
        </authorList>
    </citation>
    <scope>NUCLEOTIDE SEQUENCE [LARGE SCALE GENOMIC DNA]</scope>
    <source>
        <strain evidence="8 9">HG15A2</strain>
    </source>
</reference>
<feature type="transmembrane region" description="Helical" evidence="7">
    <location>
        <begin position="23"/>
        <end position="47"/>
    </location>
</feature>
<protein>
    <recommendedName>
        <fullName evidence="10">Cytochrome c oxidase subunit IV</fullName>
    </recommendedName>
</protein>
<dbReference type="AlphaFoldDB" id="A0A517MZ60"/>
<evidence type="ECO:0008006" key="10">
    <source>
        <dbReference type="Google" id="ProtNLM"/>
    </source>
</evidence>
<name>A0A517MZ60_9BACT</name>
<evidence type="ECO:0000256" key="7">
    <source>
        <dbReference type="SAM" id="Phobius"/>
    </source>
</evidence>
<evidence type="ECO:0000256" key="6">
    <source>
        <dbReference type="SAM" id="MobiDB-lite"/>
    </source>
</evidence>
<evidence type="ECO:0000256" key="2">
    <source>
        <dbReference type="ARBA" id="ARBA00022475"/>
    </source>
</evidence>
<feature type="transmembrane region" description="Helical" evidence="7">
    <location>
        <begin position="85"/>
        <end position="105"/>
    </location>
</feature>
<evidence type="ECO:0000313" key="9">
    <source>
        <dbReference type="Proteomes" id="UP000319852"/>
    </source>
</evidence>
<keyword evidence="9" id="KW-1185">Reference proteome</keyword>
<dbReference type="EMBL" id="CP036263">
    <property type="protein sequence ID" value="QDT00173.1"/>
    <property type="molecule type" value="Genomic_DNA"/>
</dbReference>
<accession>A0A517MZ60</accession>
<proteinExistence type="predicted"/>
<keyword evidence="5 7" id="KW-0472">Membrane</keyword>